<dbReference type="OrthoDB" id="7374625at2"/>
<dbReference type="EMBL" id="VDUZ01000024">
    <property type="protein sequence ID" value="TXL73590.1"/>
    <property type="molecule type" value="Genomic_DNA"/>
</dbReference>
<dbReference type="PANTHER" id="PTHR42928">
    <property type="entry name" value="TRICARBOXYLATE-BINDING PROTEIN"/>
    <property type="match status" value="1"/>
</dbReference>
<proteinExistence type="inferred from homology"/>
<dbReference type="Gene3D" id="3.40.190.10">
    <property type="entry name" value="Periplasmic binding protein-like II"/>
    <property type="match status" value="1"/>
</dbReference>
<keyword evidence="4" id="KW-1185">Reference proteome</keyword>
<protein>
    <submittedName>
        <fullName evidence="3">Tripartite tricarboxylate transporter substrate binding protein</fullName>
    </submittedName>
</protein>
<sequence length="361" mass="38320">MAFTFRRDMRRRHGRRAPSWLDRHGSRAQTRSTQRRPTMIRRRRVMQAGVAVAAAVSGPAFGQQSGQPIRLVVPYGPGGSTDTAGRLLAERMSADLGKSVIVENKPGGGTMVGMQAVANARPDGTTLLLTTTTAALLPAFDVPLPVDPQKALTAVAQFADIPVFLGVRTSHPAKTLAEFTAWLKEQPATVPYGTSSSGGLPHLWGELLNLKLGRKLEHIPYKAAAEALRDVVAGHVPAFVDVTTPVDQQVRAGTMRGLIVGAPKRVAAVPDVPTAAELGMPDLEAAVYFGVTAPAGTPAEIIATYNAAINSALKVDAVRERLQSLGYIPTGGPAQAYAERLASETVRWRKVIKEAGIQPPA</sequence>
<organism evidence="3 4">
    <name type="scientific">Vineibacter terrae</name>
    <dbReference type="NCBI Taxonomy" id="2586908"/>
    <lineage>
        <taxon>Bacteria</taxon>
        <taxon>Pseudomonadati</taxon>
        <taxon>Pseudomonadota</taxon>
        <taxon>Alphaproteobacteria</taxon>
        <taxon>Hyphomicrobiales</taxon>
        <taxon>Vineibacter</taxon>
    </lineage>
</organism>
<name>A0A5C8PK03_9HYPH</name>
<dbReference type="InterPro" id="IPR005064">
    <property type="entry name" value="BUG"/>
</dbReference>
<reference evidence="3 4" key="1">
    <citation type="submission" date="2019-06" db="EMBL/GenBank/DDBJ databases">
        <title>New taxonomy in bacterial strain CC-CFT640, isolated from vineyard.</title>
        <authorList>
            <person name="Lin S.-Y."/>
            <person name="Tsai C.-F."/>
            <person name="Young C.-C."/>
        </authorList>
    </citation>
    <scope>NUCLEOTIDE SEQUENCE [LARGE SCALE GENOMIC DNA]</scope>
    <source>
        <strain evidence="3 4">CC-CFT640</strain>
    </source>
</reference>
<comment type="caution">
    <text evidence="3">The sequence shown here is derived from an EMBL/GenBank/DDBJ whole genome shotgun (WGS) entry which is preliminary data.</text>
</comment>
<feature type="region of interest" description="Disordered" evidence="2">
    <location>
        <begin position="1"/>
        <end position="37"/>
    </location>
</feature>
<dbReference type="PANTHER" id="PTHR42928:SF5">
    <property type="entry name" value="BLR1237 PROTEIN"/>
    <property type="match status" value="1"/>
</dbReference>
<dbReference type="CDD" id="cd07012">
    <property type="entry name" value="PBP2_Bug_TTT"/>
    <property type="match status" value="1"/>
</dbReference>
<evidence type="ECO:0000256" key="1">
    <source>
        <dbReference type="ARBA" id="ARBA00006987"/>
    </source>
</evidence>
<dbReference type="Proteomes" id="UP000321638">
    <property type="component" value="Unassembled WGS sequence"/>
</dbReference>
<dbReference type="Pfam" id="PF03401">
    <property type="entry name" value="TctC"/>
    <property type="match status" value="1"/>
</dbReference>
<dbReference type="SUPFAM" id="SSF53850">
    <property type="entry name" value="Periplasmic binding protein-like II"/>
    <property type="match status" value="1"/>
</dbReference>
<dbReference type="Gene3D" id="3.40.190.150">
    <property type="entry name" value="Bordetella uptake gene, domain 1"/>
    <property type="match status" value="1"/>
</dbReference>
<evidence type="ECO:0000313" key="4">
    <source>
        <dbReference type="Proteomes" id="UP000321638"/>
    </source>
</evidence>
<comment type="similarity">
    <text evidence="1">Belongs to the UPF0065 (bug) family.</text>
</comment>
<dbReference type="PIRSF" id="PIRSF017082">
    <property type="entry name" value="YflP"/>
    <property type="match status" value="1"/>
</dbReference>
<dbReference type="AlphaFoldDB" id="A0A5C8PK03"/>
<accession>A0A5C8PK03</accession>
<evidence type="ECO:0000313" key="3">
    <source>
        <dbReference type="EMBL" id="TXL73590.1"/>
    </source>
</evidence>
<gene>
    <name evidence="3" type="ORF">FHP25_20645</name>
</gene>
<dbReference type="InterPro" id="IPR042100">
    <property type="entry name" value="Bug_dom1"/>
</dbReference>
<evidence type="ECO:0000256" key="2">
    <source>
        <dbReference type="SAM" id="MobiDB-lite"/>
    </source>
</evidence>